<gene>
    <name evidence="4" type="ORF">AALO_G00253420</name>
</gene>
<proteinExistence type="predicted"/>
<dbReference type="GO" id="GO:0006355">
    <property type="term" value="P:regulation of DNA-templated transcription"/>
    <property type="evidence" value="ECO:0007669"/>
    <property type="project" value="TreeGrafter"/>
</dbReference>
<dbReference type="EMBL" id="JADWDJ010000020">
    <property type="protein sequence ID" value="KAG5264403.1"/>
    <property type="molecule type" value="Genomic_DNA"/>
</dbReference>
<dbReference type="AlphaFoldDB" id="A0AAV6FNF8"/>
<evidence type="ECO:0000313" key="5">
    <source>
        <dbReference type="Proteomes" id="UP000823561"/>
    </source>
</evidence>
<name>A0AAV6FNF8_9TELE</name>
<comment type="subcellular location">
    <subcellularLocation>
        <location evidence="1">Nucleus</location>
    </subcellularLocation>
</comment>
<dbReference type="Proteomes" id="UP000823561">
    <property type="component" value="Chromosome 20"/>
</dbReference>
<keyword evidence="2" id="KW-0539">Nucleus</keyword>
<feature type="non-terminal residue" evidence="4">
    <location>
        <position position="1"/>
    </location>
</feature>
<comment type="caution">
    <text evidence="4">The sequence shown here is derived from an EMBL/GenBank/DDBJ whole genome shotgun (WGS) entry which is preliminary data.</text>
</comment>
<organism evidence="4 5">
    <name type="scientific">Alosa alosa</name>
    <name type="common">allis shad</name>
    <dbReference type="NCBI Taxonomy" id="278164"/>
    <lineage>
        <taxon>Eukaryota</taxon>
        <taxon>Metazoa</taxon>
        <taxon>Chordata</taxon>
        <taxon>Craniata</taxon>
        <taxon>Vertebrata</taxon>
        <taxon>Euteleostomi</taxon>
        <taxon>Actinopterygii</taxon>
        <taxon>Neopterygii</taxon>
        <taxon>Teleostei</taxon>
        <taxon>Clupei</taxon>
        <taxon>Clupeiformes</taxon>
        <taxon>Clupeoidei</taxon>
        <taxon>Clupeidae</taxon>
        <taxon>Alosa</taxon>
    </lineage>
</organism>
<feature type="compositionally biased region" description="Basic and acidic residues" evidence="3">
    <location>
        <begin position="38"/>
        <end position="52"/>
    </location>
</feature>
<feature type="region of interest" description="Disordered" evidence="3">
    <location>
        <begin position="1"/>
        <end position="100"/>
    </location>
</feature>
<feature type="compositionally biased region" description="Gly residues" evidence="3">
    <location>
        <begin position="24"/>
        <end position="33"/>
    </location>
</feature>
<dbReference type="GO" id="GO:0042800">
    <property type="term" value="F:histone H3K4 methyltransferase activity"/>
    <property type="evidence" value="ECO:0007669"/>
    <property type="project" value="TreeGrafter"/>
</dbReference>
<protein>
    <submittedName>
        <fullName evidence="4">Uncharacterized protein</fullName>
    </submittedName>
</protein>
<evidence type="ECO:0000256" key="3">
    <source>
        <dbReference type="SAM" id="MobiDB-lite"/>
    </source>
</evidence>
<dbReference type="PANTHER" id="PTHR46147:SF1">
    <property type="entry name" value="HISTONE-LYSINE N-METHYLTRANSFERASE ASH1L"/>
    <property type="match status" value="1"/>
</dbReference>
<feature type="non-terminal residue" evidence="4">
    <location>
        <position position="141"/>
    </location>
</feature>
<dbReference type="GO" id="GO:0005654">
    <property type="term" value="C:nucleoplasm"/>
    <property type="evidence" value="ECO:0007669"/>
    <property type="project" value="TreeGrafter"/>
</dbReference>
<evidence type="ECO:0000256" key="1">
    <source>
        <dbReference type="ARBA" id="ARBA00004123"/>
    </source>
</evidence>
<reference evidence="4" key="1">
    <citation type="submission" date="2020-10" db="EMBL/GenBank/DDBJ databases">
        <title>Chromosome-scale genome assembly of the Allis shad, Alosa alosa.</title>
        <authorList>
            <person name="Margot Z."/>
            <person name="Christophe K."/>
            <person name="Cabau C."/>
            <person name="Louis A."/>
            <person name="Berthelot C."/>
            <person name="Parey E."/>
            <person name="Roest Crollius H."/>
            <person name="Montfort J."/>
            <person name="Robinson-Rechavi M."/>
            <person name="Bucao C."/>
            <person name="Bouchez O."/>
            <person name="Gislard M."/>
            <person name="Lluch J."/>
            <person name="Milhes M."/>
            <person name="Lampietro C."/>
            <person name="Lopez Roques C."/>
            <person name="Donnadieu C."/>
            <person name="Braasch I."/>
            <person name="Desvignes T."/>
            <person name="Postlethwait J."/>
            <person name="Bobe J."/>
            <person name="Guiguen Y."/>
        </authorList>
    </citation>
    <scope>NUCLEOTIDE SEQUENCE</scope>
    <source>
        <strain evidence="4">M-15738</strain>
        <tissue evidence="4">Blood</tissue>
    </source>
</reference>
<keyword evidence="5" id="KW-1185">Reference proteome</keyword>
<dbReference type="PANTHER" id="PTHR46147">
    <property type="entry name" value="HISTONE-LYSINE N-METHYLTRANSFERASE ASH1"/>
    <property type="match status" value="1"/>
</dbReference>
<accession>A0AAV6FNF8</accession>
<evidence type="ECO:0000256" key="2">
    <source>
        <dbReference type="ARBA" id="ARBA00023242"/>
    </source>
</evidence>
<sequence>RGEEEEEQTAGREEEAGASRARAGPGGAGGGRGWLTQEEMHCFRSALERKPEGQASVAEGPSPAPAPAPVEQAPPTAVPTQREKRASRPPKKKFQKAGLYSDVYKTEDPRSQLLQLKKEKLEYIPGEHEYGLFPAPIHVGK</sequence>
<feature type="compositionally biased region" description="Low complexity" evidence="3">
    <location>
        <begin position="69"/>
        <end position="80"/>
    </location>
</feature>
<evidence type="ECO:0000313" key="4">
    <source>
        <dbReference type="EMBL" id="KAG5264403.1"/>
    </source>
</evidence>